<feature type="region of interest" description="Disordered" evidence="1">
    <location>
        <begin position="188"/>
        <end position="208"/>
    </location>
</feature>
<feature type="compositionally biased region" description="Polar residues" evidence="1">
    <location>
        <begin position="333"/>
        <end position="353"/>
    </location>
</feature>
<feature type="region of interest" description="Disordered" evidence="1">
    <location>
        <begin position="333"/>
        <end position="374"/>
    </location>
</feature>
<proteinExistence type="predicted"/>
<organism evidence="2 3">
    <name type="scientific">Polyplosphaeria fusca</name>
    <dbReference type="NCBI Taxonomy" id="682080"/>
    <lineage>
        <taxon>Eukaryota</taxon>
        <taxon>Fungi</taxon>
        <taxon>Dikarya</taxon>
        <taxon>Ascomycota</taxon>
        <taxon>Pezizomycotina</taxon>
        <taxon>Dothideomycetes</taxon>
        <taxon>Pleosporomycetidae</taxon>
        <taxon>Pleosporales</taxon>
        <taxon>Tetraplosphaeriaceae</taxon>
        <taxon>Polyplosphaeria</taxon>
    </lineage>
</organism>
<evidence type="ECO:0000256" key="1">
    <source>
        <dbReference type="SAM" id="MobiDB-lite"/>
    </source>
</evidence>
<reference evidence="2" key="1">
    <citation type="journal article" date="2020" name="Stud. Mycol.">
        <title>101 Dothideomycetes genomes: a test case for predicting lifestyles and emergence of pathogens.</title>
        <authorList>
            <person name="Haridas S."/>
            <person name="Albert R."/>
            <person name="Binder M."/>
            <person name="Bloem J."/>
            <person name="Labutti K."/>
            <person name="Salamov A."/>
            <person name="Andreopoulos B."/>
            <person name="Baker S."/>
            <person name="Barry K."/>
            <person name="Bills G."/>
            <person name="Bluhm B."/>
            <person name="Cannon C."/>
            <person name="Castanera R."/>
            <person name="Culley D."/>
            <person name="Daum C."/>
            <person name="Ezra D."/>
            <person name="Gonzalez J."/>
            <person name="Henrissat B."/>
            <person name="Kuo A."/>
            <person name="Liang C."/>
            <person name="Lipzen A."/>
            <person name="Lutzoni F."/>
            <person name="Magnuson J."/>
            <person name="Mondo S."/>
            <person name="Nolan M."/>
            <person name="Ohm R."/>
            <person name="Pangilinan J."/>
            <person name="Park H.-J."/>
            <person name="Ramirez L."/>
            <person name="Alfaro M."/>
            <person name="Sun H."/>
            <person name="Tritt A."/>
            <person name="Yoshinaga Y."/>
            <person name="Zwiers L.-H."/>
            <person name="Turgeon B."/>
            <person name="Goodwin S."/>
            <person name="Spatafora J."/>
            <person name="Crous P."/>
            <person name="Grigoriev I."/>
        </authorList>
    </citation>
    <scope>NUCLEOTIDE SEQUENCE</scope>
    <source>
        <strain evidence="2">CBS 125425</strain>
    </source>
</reference>
<evidence type="ECO:0000313" key="2">
    <source>
        <dbReference type="EMBL" id="KAF2732330.1"/>
    </source>
</evidence>
<feature type="compositionally biased region" description="Polar residues" evidence="1">
    <location>
        <begin position="362"/>
        <end position="374"/>
    </location>
</feature>
<comment type="caution">
    <text evidence="2">The sequence shown here is derived from an EMBL/GenBank/DDBJ whole genome shotgun (WGS) entry which is preliminary data.</text>
</comment>
<sequence>MLTANNEYGFTIGTSAFPKGSCSCRFRNLESATKYHVPELAYFAQEVMLSGMQVRSFQVSCTLLPRHSLLSVAMDSCLPFMLLGFSFPLTLQSKVSDCFPSEPIPEQRRTSGLSGPRPEFVDTQPSPRYPQTLSYRRFNQDRRLGPPPYPGINPRSAPILRRPRSGRFKRVKNGTVIRELPAIHESGFGAELDDKAPRRQSNPERSPGLMIELDEFDEFDEFDEEMRRSYDATSARSSFTLPSIRVSMDRLSSTSTLVSNTSPPPQLSEQKMSSVINSPLLKMIEEDVKNRSLELRDIKMSLKPLLEDHKGVVVETARTVSIQKFPGRVTYCRSPSTTESTQHDSQIPTTPDSAGSIRSPKKSSFCSESPRSTQSFDVIEKERALEPYSSWTDRLELSSLPPPAHPVVDRRALIHSISEIAPPSLFSRRQHQSQAPLGRGKGRIRVCVISQPRTDASNSEQTVEFIDSKIHTSPAKEMTEEKDTIVQHAEPTQTIVITPRPRKPERAFSIEQRAVRHWSMTGNGSWARRGGTHGQVPHLIANVKALRV</sequence>
<gene>
    <name evidence="2" type="ORF">EJ04DRAFT_525468</name>
</gene>
<evidence type="ECO:0000313" key="3">
    <source>
        <dbReference type="Proteomes" id="UP000799444"/>
    </source>
</evidence>
<dbReference type="OrthoDB" id="10652591at2759"/>
<dbReference type="AlphaFoldDB" id="A0A9P4V1I3"/>
<feature type="compositionally biased region" description="Polar residues" evidence="1">
    <location>
        <begin position="123"/>
        <end position="134"/>
    </location>
</feature>
<feature type="region of interest" description="Disordered" evidence="1">
    <location>
        <begin position="100"/>
        <end position="160"/>
    </location>
</feature>
<name>A0A9P4V1I3_9PLEO</name>
<protein>
    <submittedName>
        <fullName evidence="2">Uncharacterized protein</fullName>
    </submittedName>
</protein>
<dbReference type="EMBL" id="ML996179">
    <property type="protein sequence ID" value="KAF2732330.1"/>
    <property type="molecule type" value="Genomic_DNA"/>
</dbReference>
<accession>A0A9P4V1I3</accession>
<keyword evidence="3" id="KW-1185">Reference proteome</keyword>
<dbReference type="Proteomes" id="UP000799444">
    <property type="component" value="Unassembled WGS sequence"/>
</dbReference>